<dbReference type="GO" id="GO:0006488">
    <property type="term" value="P:dolichol-linked oligosaccharide biosynthetic process"/>
    <property type="evidence" value="ECO:0007669"/>
    <property type="project" value="InterPro"/>
</dbReference>
<dbReference type="OrthoDB" id="541710at2759"/>
<feature type="domain" description="3-oxo-5-alpha-steroid 4-dehydrogenase C-terminal" evidence="7">
    <location>
        <begin position="478"/>
        <end position="544"/>
    </location>
</feature>
<dbReference type="InterPro" id="IPR039698">
    <property type="entry name" value="Dfg10/SRD5A3"/>
</dbReference>
<feature type="compositionally biased region" description="Low complexity" evidence="5">
    <location>
        <begin position="188"/>
        <end position="207"/>
    </location>
</feature>
<feature type="region of interest" description="Disordered" evidence="5">
    <location>
        <begin position="171"/>
        <end position="217"/>
    </location>
</feature>
<feature type="transmembrane region" description="Helical" evidence="6">
    <location>
        <begin position="315"/>
        <end position="334"/>
    </location>
</feature>
<name>A0A0L0SVQ5_ALLM3</name>
<keyword evidence="4 6" id="KW-0472">Membrane</keyword>
<dbReference type="AlphaFoldDB" id="A0A0L0SVQ5"/>
<protein>
    <recommendedName>
        <fullName evidence="7">3-oxo-5-alpha-steroid 4-dehydrogenase C-terminal domain-containing protein</fullName>
    </recommendedName>
</protein>
<sequence>MTDAMAPDSALLDVPLAAGDALAETMTDAMIAAAAADPEAVAAMDHVAAAVANVIAADPVLVDAPVASDAAAIAGAAIDAVKEAAADANVVLDAAEPATAAGLDYLAASVASDLPWWAWPASIRTPLEAVCIAYYAVILATLLPLSAFPPLRALLHHGKLLAPASMRATSPPAVRRVVRRRRPRSRSRLTTAERLAGDATGHLTTTTDTDDGISDSSVASTVSRAPATTIDEVVPPVPALPAQHAGPGPATATTAALPGARVLPGPSASSASAYMSSRITPLPLGPEHPHDPPSTPRITTRDWFHTLISLHVPKAWFTHFYIVAVSMTITLWLATSPSWPLALYAMHASRRYWEQNAFFASTESKMHTGHYLLGLSFYTVTPLALALAVMDARLDGSYSAPGWLLTFAFAGCNLSQLMHHYFLSVMPKPTPTPSSRTPSVSTPAISSPLATAPNTPRILRPVRVVPNAGVAAVNAPSHGPTPYLLPTRGLFKNVTCPHYFFEICIYACLALMVPNATTMWWCLLWVAANLTISAAESHAYYVKYKCARKYRIFMYIY</sequence>
<reference evidence="9" key="2">
    <citation type="submission" date="2009-11" db="EMBL/GenBank/DDBJ databases">
        <title>The Genome Sequence of Allomyces macrogynus strain ATCC 38327.</title>
        <authorList>
            <consortium name="The Broad Institute Genome Sequencing Platform"/>
            <person name="Russ C."/>
            <person name="Cuomo C."/>
            <person name="Shea T."/>
            <person name="Young S.K."/>
            <person name="Zeng Q."/>
            <person name="Koehrsen M."/>
            <person name="Haas B."/>
            <person name="Borodovsky M."/>
            <person name="Guigo R."/>
            <person name="Alvarado L."/>
            <person name="Berlin A."/>
            <person name="Borenstein D."/>
            <person name="Chen Z."/>
            <person name="Engels R."/>
            <person name="Freedman E."/>
            <person name="Gellesch M."/>
            <person name="Goldberg J."/>
            <person name="Griggs A."/>
            <person name="Gujja S."/>
            <person name="Heiman D."/>
            <person name="Hepburn T."/>
            <person name="Howarth C."/>
            <person name="Jen D."/>
            <person name="Larson L."/>
            <person name="Lewis B."/>
            <person name="Mehta T."/>
            <person name="Park D."/>
            <person name="Pearson M."/>
            <person name="Roberts A."/>
            <person name="Saif S."/>
            <person name="Shenoy N."/>
            <person name="Sisk P."/>
            <person name="Stolte C."/>
            <person name="Sykes S."/>
            <person name="Walk T."/>
            <person name="White J."/>
            <person name="Yandava C."/>
            <person name="Burger G."/>
            <person name="Gray M.W."/>
            <person name="Holland P.W.H."/>
            <person name="King N."/>
            <person name="Lang F.B.F."/>
            <person name="Roger A.J."/>
            <person name="Ruiz-Trillo I."/>
            <person name="Lander E."/>
            <person name="Nusbaum C."/>
        </authorList>
    </citation>
    <scope>NUCLEOTIDE SEQUENCE [LARGE SCALE GENOMIC DNA]</scope>
    <source>
        <strain evidence="9">ATCC 38327</strain>
    </source>
</reference>
<evidence type="ECO:0000256" key="3">
    <source>
        <dbReference type="ARBA" id="ARBA00022989"/>
    </source>
</evidence>
<dbReference type="GO" id="GO:0005783">
    <property type="term" value="C:endoplasmic reticulum"/>
    <property type="evidence" value="ECO:0007669"/>
    <property type="project" value="TreeGrafter"/>
</dbReference>
<dbReference type="PANTHER" id="PTHR14624">
    <property type="entry name" value="DFG10 PROTEIN"/>
    <property type="match status" value="1"/>
</dbReference>
<dbReference type="InterPro" id="IPR001104">
    <property type="entry name" value="3-oxo-5_a-steroid_4-DH_C"/>
</dbReference>
<dbReference type="VEuPathDB" id="FungiDB:AMAG_11717"/>
<evidence type="ECO:0000256" key="4">
    <source>
        <dbReference type="ARBA" id="ARBA00023136"/>
    </source>
</evidence>
<feature type="region of interest" description="Disordered" evidence="5">
    <location>
        <begin position="242"/>
        <end position="262"/>
    </location>
</feature>
<keyword evidence="2 6" id="KW-0812">Transmembrane</keyword>
<dbReference type="GO" id="GO:0016095">
    <property type="term" value="P:polyprenol catabolic process"/>
    <property type="evidence" value="ECO:0007669"/>
    <property type="project" value="TreeGrafter"/>
</dbReference>
<feature type="compositionally biased region" description="Low complexity" evidence="5">
    <location>
        <begin position="245"/>
        <end position="260"/>
    </location>
</feature>
<feature type="transmembrane region" description="Helical" evidence="6">
    <location>
        <begin position="518"/>
        <end position="542"/>
    </location>
</feature>
<evidence type="ECO:0000256" key="5">
    <source>
        <dbReference type="SAM" id="MobiDB-lite"/>
    </source>
</evidence>
<organism evidence="8 9">
    <name type="scientific">Allomyces macrogynus (strain ATCC 38327)</name>
    <name type="common">Allomyces javanicus var. macrogynus</name>
    <dbReference type="NCBI Taxonomy" id="578462"/>
    <lineage>
        <taxon>Eukaryota</taxon>
        <taxon>Fungi</taxon>
        <taxon>Fungi incertae sedis</taxon>
        <taxon>Blastocladiomycota</taxon>
        <taxon>Blastocladiomycetes</taxon>
        <taxon>Blastocladiales</taxon>
        <taxon>Blastocladiaceae</taxon>
        <taxon>Allomyces</taxon>
    </lineage>
</organism>
<dbReference type="PANTHER" id="PTHR14624:SF0">
    <property type="entry name" value="POLYPRENOL REDUCTASE"/>
    <property type="match status" value="1"/>
</dbReference>
<accession>A0A0L0SVQ5</accession>
<evidence type="ECO:0000256" key="1">
    <source>
        <dbReference type="ARBA" id="ARBA00004127"/>
    </source>
</evidence>
<gene>
    <name evidence="8" type="ORF">AMAG_11717</name>
</gene>
<dbReference type="STRING" id="578462.A0A0L0SVQ5"/>
<feature type="transmembrane region" description="Helical" evidence="6">
    <location>
        <begin position="402"/>
        <end position="422"/>
    </location>
</feature>
<feature type="transmembrane region" description="Helical" evidence="6">
    <location>
        <begin position="371"/>
        <end position="390"/>
    </location>
</feature>
<dbReference type="Proteomes" id="UP000054350">
    <property type="component" value="Unassembled WGS sequence"/>
</dbReference>
<keyword evidence="9" id="KW-1185">Reference proteome</keyword>
<dbReference type="EMBL" id="GG745350">
    <property type="protein sequence ID" value="KNE66597.1"/>
    <property type="molecule type" value="Genomic_DNA"/>
</dbReference>
<reference evidence="8 9" key="1">
    <citation type="submission" date="2009-11" db="EMBL/GenBank/DDBJ databases">
        <title>Annotation of Allomyces macrogynus ATCC 38327.</title>
        <authorList>
            <consortium name="The Broad Institute Genome Sequencing Platform"/>
            <person name="Russ C."/>
            <person name="Cuomo C."/>
            <person name="Burger G."/>
            <person name="Gray M.W."/>
            <person name="Holland P.W.H."/>
            <person name="King N."/>
            <person name="Lang F.B.F."/>
            <person name="Roger A.J."/>
            <person name="Ruiz-Trillo I."/>
            <person name="Young S.K."/>
            <person name="Zeng Q."/>
            <person name="Gargeya S."/>
            <person name="Fitzgerald M."/>
            <person name="Haas B."/>
            <person name="Abouelleil A."/>
            <person name="Alvarado L."/>
            <person name="Arachchi H.M."/>
            <person name="Berlin A."/>
            <person name="Chapman S.B."/>
            <person name="Gearin G."/>
            <person name="Goldberg J."/>
            <person name="Griggs A."/>
            <person name="Gujja S."/>
            <person name="Hansen M."/>
            <person name="Heiman D."/>
            <person name="Howarth C."/>
            <person name="Larimer J."/>
            <person name="Lui A."/>
            <person name="MacDonald P.J.P."/>
            <person name="McCowen C."/>
            <person name="Montmayeur A."/>
            <person name="Murphy C."/>
            <person name="Neiman D."/>
            <person name="Pearson M."/>
            <person name="Priest M."/>
            <person name="Roberts A."/>
            <person name="Saif S."/>
            <person name="Shea T."/>
            <person name="Sisk P."/>
            <person name="Stolte C."/>
            <person name="Sykes S."/>
            <person name="Wortman J."/>
            <person name="Nusbaum C."/>
            <person name="Birren B."/>
        </authorList>
    </citation>
    <scope>NUCLEOTIDE SEQUENCE [LARGE SCALE GENOMIC DNA]</scope>
    <source>
        <strain evidence="8 9">ATCC 38327</strain>
    </source>
</reference>
<evidence type="ECO:0000256" key="2">
    <source>
        <dbReference type="ARBA" id="ARBA00022692"/>
    </source>
</evidence>
<feature type="compositionally biased region" description="Basic residues" evidence="5">
    <location>
        <begin position="176"/>
        <end position="187"/>
    </location>
</feature>
<evidence type="ECO:0000313" key="8">
    <source>
        <dbReference type="EMBL" id="KNE66597.1"/>
    </source>
</evidence>
<dbReference type="Pfam" id="PF02544">
    <property type="entry name" value="Steroid_dh"/>
    <property type="match status" value="1"/>
</dbReference>
<evidence type="ECO:0000313" key="9">
    <source>
        <dbReference type="Proteomes" id="UP000054350"/>
    </source>
</evidence>
<dbReference type="GO" id="GO:0003865">
    <property type="term" value="F:3-oxo-5-alpha-steroid 4-dehydrogenase activity"/>
    <property type="evidence" value="ECO:0007669"/>
    <property type="project" value="TreeGrafter"/>
</dbReference>
<evidence type="ECO:0000259" key="7">
    <source>
        <dbReference type="Pfam" id="PF02544"/>
    </source>
</evidence>
<keyword evidence="3 6" id="KW-1133">Transmembrane helix</keyword>
<dbReference type="PROSITE" id="PS50244">
    <property type="entry name" value="S5A_REDUCTASE"/>
    <property type="match status" value="1"/>
</dbReference>
<proteinExistence type="predicted"/>
<evidence type="ECO:0000256" key="6">
    <source>
        <dbReference type="SAM" id="Phobius"/>
    </source>
</evidence>
<comment type="subcellular location">
    <subcellularLocation>
        <location evidence="1">Endomembrane system</location>
        <topology evidence="1">Multi-pass membrane protein</topology>
    </subcellularLocation>
</comment>